<accession>A0A645IIA0</accession>
<proteinExistence type="predicted"/>
<evidence type="ECO:0000313" key="2">
    <source>
        <dbReference type="EMBL" id="MPN50209.1"/>
    </source>
</evidence>
<keyword evidence="1" id="KW-0472">Membrane</keyword>
<dbReference type="AlphaFoldDB" id="A0A645IIA0"/>
<feature type="transmembrane region" description="Helical" evidence="1">
    <location>
        <begin position="124"/>
        <end position="143"/>
    </location>
</feature>
<keyword evidence="1" id="KW-1133">Transmembrane helix</keyword>
<protein>
    <submittedName>
        <fullName evidence="2">Uncharacterized protein</fullName>
    </submittedName>
</protein>
<reference evidence="2" key="1">
    <citation type="submission" date="2019-08" db="EMBL/GenBank/DDBJ databases">
        <authorList>
            <person name="Kucharzyk K."/>
            <person name="Murdoch R.W."/>
            <person name="Higgins S."/>
            <person name="Loffler F."/>
        </authorList>
    </citation>
    <scope>NUCLEOTIDE SEQUENCE</scope>
</reference>
<dbReference type="EMBL" id="VSSQ01114168">
    <property type="protein sequence ID" value="MPN50209.1"/>
    <property type="molecule type" value="Genomic_DNA"/>
</dbReference>
<feature type="transmembrane region" description="Helical" evidence="1">
    <location>
        <begin position="67"/>
        <end position="87"/>
    </location>
</feature>
<keyword evidence="1" id="KW-0812">Transmembrane</keyword>
<comment type="caution">
    <text evidence="2">The sequence shown here is derived from an EMBL/GenBank/DDBJ whole genome shotgun (WGS) entry which is preliminary data.</text>
</comment>
<evidence type="ECO:0000256" key="1">
    <source>
        <dbReference type="SAM" id="Phobius"/>
    </source>
</evidence>
<sequence length="151" mass="16276">MVFWSLVALIALGGSLVLVRRQALKDQEPFWSPPTRRVAQAMVPPLLVGACLGGFSLGTDRTVLPAGYLPILWMCLYGCALCGAGFFMMRGVKLLGWLFLVLGLGLGGASFLQPGLLNLTTGNFLMMGAFGGLHLAYGIYLFFTEQRGNEL</sequence>
<organism evidence="2">
    <name type="scientific">bioreactor metagenome</name>
    <dbReference type="NCBI Taxonomy" id="1076179"/>
    <lineage>
        <taxon>unclassified sequences</taxon>
        <taxon>metagenomes</taxon>
        <taxon>ecological metagenomes</taxon>
    </lineage>
</organism>
<gene>
    <name evidence="2" type="ORF">SDC9_197835</name>
</gene>
<feature type="transmembrane region" description="Helical" evidence="1">
    <location>
        <begin position="94"/>
        <end position="112"/>
    </location>
</feature>
<name>A0A645IIA0_9ZZZZ</name>